<dbReference type="Gene3D" id="2.60.40.10">
    <property type="entry name" value="Immunoglobulins"/>
    <property type="match status" value="2"/>
</dbReference>
<reference evidence="2 3" key="1">
    <citation type="submission" date="2018-03" db="EMBL/GenBank/DDBJ databases">
        <title>The ancient ancestry and fast evolution of plastids.</title>
        <authorList>
            <person name="Moore K.R."/>
            <person name="Magnabosco C."/>
            <person name="Momper L."/>
            <person name="Gold D.A."/>
            <person name="Bosak T."/>
            <person name="Fournier G.P."/>
        </authorList>
    </citation>
    <scope>NUCLEOTIDE SEQUENCE [LARGE SCALE GENOMIC DNA]</scope>
    <source>
        <strain evidence="2 3">CCALA 016</strain>
    </source>
</reference>
<evidence type="ECO:0000313" key="3">
    <source>
        <dbReference type="Proteomes" id="UP000239001"/>
    </source>
</evidence>
<keyword evidence="3" id="KW-1185">Reference proteome</keyword>
<gene>
    <name evidence="2" type="ORF">C7H19_19790</name>
</gene>
<accession>A0A2T1LT83</accession>
<dbReference type="Pfam" id="PF07705">
    <property type="entry name" value="CARDB"/>
    <property type="match status" value="1"/>
</dbReference>
<dbReference type="EMBL" id="PXOH01000029">
    <property type="protein sequence ID" value="PSF33630.1"/>
    <property type="molecule type" value="Genomic_DNA"/>
</dbReference>
<dbReference type="Proteomes" id="UP000239001">
    <property type="component" value="Unassembled WGS sequence"/>
</dbReference>
<feature type="domain" description="CARDB" evidence="1">
    <location>
        <begin position="114"/>
        <end position="205"/>
    </location>
</feature>
<dbReference type="AlphaFoldDB" id="A0A2T1LT83"/>
<dbReference type="InterPro" id="IPR013783">
    <property type="entry name" value="Ig-like_fold"/>
</dbReference>
<evidence type="ECO:0000259" key="1">
    <source>
        <dbReference type="Pfam" id="PF07705"/>
    </source>
</evidence>
<reference evidence="2 3" key="2">
    <citation type="submission" date="2018-03" db="EMBL/GenBank/DDBJ databases">
        <authorList>
            <person name="Keele B.F."/>
        </authorList>
    </citation>
    <scope>NUCLEOTIDE SEQUENCE [LARGE SCALE GENOMIC DNA]</scope>
    <source>
        <strain evidence="2 3">CCALA 016</strain>
    </source>
</reference>
<sequence>MIDVAIDNVQFLLNPSGEKSEISFDLDNLGDLPVKGIQTQIYQSKDLNIDESDRLIRSNRNNLAAAETKSISKIFRLNPNEGNYLLIQTDAFDQFDEIDEGNNFASIPCGLDLSIQPMNYTLSQNYLTVSYNVHNQGMRSDLTTAQVWLDGQKISTVPIVQIDDERSHGVLHIFKLGTPLVGPHEIKVIVDPDNLIHESNENNNTWLFPIQG</sequence>
<dbReference type="RefSeq" id="WP_106458646.1">
    <property type="nucleotide sequence ID" value="NZ_PXOH01000029.1"/>
</dbReference>
<comment type="caution">
    <text evidence="2">The sequence shown here is derived from an EMBL/GenBank/DDBJ whole genome shotgun (WGS) entry which is preliminary data.</text>
</comment>
<protein>
    <recommendedName>
        <fullName evidence="1">CARDB domain-containing protein</fullName>
    </recommendedName>
</protein>
<evidence type="ECO:0000313" key="2">
    <source>
        <dbReference type="EMBL" id="PSF33630.1"/>
    </source>
</evidence>
<organism evidence="2 3">
    <name type="scientific">Aphanothece hegewaldii CCALA 016</name>
    <dbReference type="NCBI Taxonomy" id="2107694"/>
    <lineage>
        <taxon>Bacteria</taxon>
        <taxon>Bacillati</taxon>
        <taxon>Cyanobacteriota</taxon>
        <taxon>Cyanophyceae</taxon>
        <taxon>Oscillatoriophycideae</taxon>
        <taxon>Chroococcales</taxon>
        <taxon>Aphanothecaceae</taxon>
        <taxon>Aphanothece</taxon>
    </lineage>
</organism>
<dbReference type="InterPro" id="IPR011635">
    <property type="entry name" value="CARDB"/>
</dbReference>
<proteinExistence type="predicted"/>
<name>A0A2T1LT83_9CHRO</name>